<dbReference type="EMBL" id="JACVVK020000074">
    <property type="protein sequence ID" value="KAK7495543.1"/>
    <property type="molecule type" value="Genomic_DNA"/>
</dbReference>
<accession>A0ABD0L8D8</accession>
<dbReference type="Proteomes" id="UP001519460">
    <property type="component" value="Unassembled WGS sequence"/>
</dbReference>
<keyword evidence="2" id="KW-1185">Reference proteome</keyword>
<name>A0ABD0L8D8_9CAEN</name>
<sequence length="119" mass="12840">MTHSIFAVLHGYHCTAPTPAVKHYDPYFMGATYCTAPAPSVKHCDPYFMGATLRHAGTVDSAAATLAHNVMMSGTVWWVTSMSLSDISDISTVQTDSHPLTGTHVPVLTVVTPHWLISL</sequence>
<comment type="caution">
    <text evidence="1">The sequence shown here is derived from an EMBL/GenBank/DDBJ whole genome shotgun (WGS) entry which is preliminary data.</text>
</comment>
<proteinExistence type="predicted"/>
<organism evidence="1 2">
    <name type="scientific">Batillaria attramentaria</name>
    <dbReference type="NCBI Taxonomy" id="370345"/>
    <lineage>
        <taxon>Eukaryota</taxon>
        <taxon>Metazoa</taxon>
        <taxon>Spiralia</taxon>
        <taxon>Lophotrochozoa</taxon>
        <taxon>Mollusca</taxon>
        <taxon>Gastropoda</taxon>
        <taxon>Caenogastropoda</taxon>
        <taxon>Sorbeoconcha</taxon>
        <taxon>Cerithioidea</taxon>
        <taxon>Batillariidae</taxon>
        <taxon>Batillaria</taxon>
    </lineage>
</organism>
<protein>
    <submittedName>
        <fullName evidence="1">Uncharacterized protein</fullName>
    </submittedName>
</protein>
<reference evidence="1 2" key="1">
    <citation type="journal article" date="2023" name="Sci. Data">
        <title>Genome assembly of the Korean intertidal mud-creeper Batillaria attramentaria.</title>
        <authorList>
            <person name="Patra A.K."/>
            <person name="Ho P.T."/>
            <person name="Jun S."/>
            <person name="Lee S.J."/>
            <person name="Kim Y."/>
            <person name="Won Y.J."/>
        </authorList>
    </citation>
    <scope>NUCLEOTIDE SEQUENCE [LARGE SCALE GENOMIC DNA]</scope>
    <source>
        <strain evidence="1">Wonlab-2016</strain>
    </source>
</reference>
<dbReference type="AlphaFoldDB" id="A0ABD0L8D8"/>
<evidence type="ECO:0000313" key="2">
    <source>
        <dbReference type="Proteomes" id="UP001519460"/>
    </source>
</evidence>
<gene>
    <name evidence="1" type="ORF">BaRGS_00013241</name>
</gene>
<evidence type="ECO:0000313" key="1">
    <source>
        <dbReference type="EMBL" id="KAK7495543.1"/>
    </source>
</evidence>